<dbReference type="GO" id="GO:0016491">
    <property type="term" value="F:oxidoreductase activity"/>
    <property type="evidence" value="ECO:0007669"/>
    <property type="project" value="InterPro"/>
</dbReference>
<evidence type="ECO:0000259" key="1">
    <source>
        <dbReference type="SMART" id="SM00829"/>
    </source>
</evidence>
<keyword evidence="3" id="KW-0496">Mitochondrion</keyword>
<dbReference type="Gene3D" id="3.40.50.720">
    <property type="entry name" value="NAD(P)-binding Rossmann-like Domain"/>
    <property type="match status" value="1"/>
</dbReference>
<organism evidence="2 4">
    <name type="scientific">Plasmodiophora brassicae</name>
    <name type="common">Clubroot disease agent</name>
    <dbReference type="NCBI Taxonomy" id="37360"/>
    <lineage>
        <taxon>Eukaryota</taxon>
        <taxon>Sar</taxon>
        <taxon>Rhizaria</taxon>
        <taxon>Endomyxa</taxon>
        <taxon>Phytomyxea</taxon>
        <taxon>Plasmodiophorida</taxon>
        <taxon>Plasmodiophoridae</taxon>
        <taxon>Plasmodiophora</taxon>
    </lineage>
</organism>
<dbReference type="PANTHER" id="PTHR11695">
    <property type="entry name" value="ALCOHOL DEHYDROGENASE RELATED"/>
    <property type="match status" value="1"/>
</dbReference>
<dbReference type="InterPro" id="IPR011032">
    <property type="entry name" value="GroES-like_sf"/>
</dbReference>
<dbReference type="InterPro" id="IPR002364">
    <property type="entry name" value="Quin_OxRdtase/zeta-crystal_CS"/>
</dbReference>
<dbReference type="PANTHER" id="PTHR11695:SF648">
    <property type="entry name" value="ZINC-BINDING OXIDOREDUCTASE"/>
    <property type="match status" value="1"/>
</dbReference>
<dbReference type="InterPro" id="IPR020843">
    <property type="entry name" value="ER"/>
</dbReference>
<dbReference type="SUPFAM" id="SSF51735">
    <property type="entry name" value="NAD(P)-binding Rossmann-fold domains"/>
    <property type="match status" value="1"/>
</dbReference>
<dbReference type="AlphaFoldDB" id="A0A0G4J7L2"/>
<proteinExistence type="predicted"/>
<dbReference type="InterPro" id="IPR013154">
    <property type="entry name" value="ADH-like_N"/>
</dbReference>
<dbReference type="EMBL" id="CDSF01000144">
    <property type="protein sequence ID" value="CEP03354.1"/>
    <property type="molecule type" value="Genomic_DNA"/>
</dbReference>
<reference evidence="3 5" key="2">
    <citation type="submission" date="2018-03" db="EMBL/GenBank/DDBJ databases">
        <authorList>
            <person name="Fogelqvist J."/>
        </authorList>
    </citation>
    <scope>NUCLEOTIDE SEQUENCE [LARGE SCALE GENOMIC DNA]</scope>
</reference>
<gene>
    <name evidence="2" type="ORF">PBRA_003114</name>
    <name evidence="3" type="ORF">PLBR_LOCUS2807</name>
</gene>
<dbReference type="Pfam" id="PF08240">
    <property type="entry name" value="ADH_N"/>
    <property type="match status" value="1"/>
</dbReference>
<dbReference type="Pfam" id="PF13602">
    <property type="entry name" value="ADH_zinc_N_2"/>
    <property type="match status" value="1"/>
</dbReference>
<dbReference type="STRING" id="37360.A0A0G4J7L2"/>
<dbReference type="GO" id="GO:0008270">
    <property type="term" value="F:zinc ion binding"/>
    <property type="evidence" value="ECO:0007669"/>
    <property type="project" value="InterPro"/>
</dbReference>
<reference evidence="2 4" key="1">
    <citation type="submission" date="2015-02" db="EMBL/GenBank/DDBJ databases">
        <authorList>
            <person name="Chooi Y.-H."/>
        </authorList>
    </citation>
    <scope>NUCLEOTIDE SEQUENCE [LARGE SCALE GENOMIC DNA]</scope>
    <source>
        <strain evidence="2">E3</strain>
    </source>
</reference>
<evidence type="ECO:0000313" key="5">
    <source>
        <dbReference type="Proteomes" id="UP000290189"/>
    </source>
</evidence>
<dbReference type="Proteomes" id="UP000290189">
    <property type="component" value="Unassembled WGS sequence"/>
</dbReference>
<dbReference type="Gene3D" id="3.90.180.10">
    <property type="entry name" value="Medium-chain alcohol dehydrogenases, catalytic domain"/>
    <property type="match status" value="1"/>
</dbReference>
<name>A0A0G4J7L2_PLABS</name>
<keyword evidence="4" id="KW-1185">Reference proteome</keyword>
<evidence type="ECO:0000313" key="4">
    <source>
        <dbReference type="Proteomes" id="UP000039324"/>
    </source>
</evidence>
<dbReference type="InterPro" id="IPR036291">
    <property type="entry name" value="NAD(P)-bd_dom_sf"/>
</dbReference>
<geneLocation type="mitochondrion" evidence="3"/>
<dbReference type="PROSITE" id="PS01162">
    <property type="entry name" value="QOR_ZETA_CRYSTAL"/>
    <property type="match status" value="1"/>
</dbReference>
<dbReference type="SMART" id="SM00829">
    <property type="entry name" value="PKS_ER"/>
    <property type="match status" value="1"/>
</dbReference>
<evidence type="ECO:0000313" key="2">
    <source>
        <dbReference type="EMBL" id="CEP03354.1"/>
    </source>
</evidence>
<dbReference type="CDD" id="cd08267">
    <property type="entry name" value="MDR1"/>
    <property type="match status" value="1"/>
</dbReference>
<dbReference type="InterPro" id="IPR050700">
    <property type="entry name" value="YIM1/Zinc_Alcohol_DH_Fams"/>
</dbReference>
<evidence type="ECO:0000313" key="3">
    <source>
        <dbReference type="EMBL" id="SPQ95592.1"/>
    </source>
</evidence>
<dbReference type="OrthoDB" id="201656at2759"/>
<sequence>MKAYVRNAYGPAASSLQFKDDVPIPALQSNQVLVKVHAAALNAGDWHVLRGAPGLIRLALGGLTRPRPNSLFGSDFAGVVEQVGDAVKDFKVGDGVFGQAPMPVLGAFAEYVAVDAGAVALKPSRLSYEEAAAIPVAAATALVALTEQAKLANGQKVLINGASGGVGTFAVQIAKALGAEVTAVCSTKNVALVKSLGADHVIDYTQQNFTDLGNLYDAVIDIVSTQGVTKMLSCLTPTGVLVVVGTADQNESSLSFLAGMIGNQVRGLIRQRRIANFVFMPKREYLETLKGWVETMQVRPVIDKVFQFEDLVKGVEYLETGHVAGKAVVTIAK</sequence>
<accession>A0A0G4J7L2</accession>
<dbReference type="Proteomes" id="UP000039324">
    <property type="component" value="Unassembled WGS sequence"/>
</dbReference>
<protein>
    <recommendedName>
        <fullName evidence="1">Enoyl reductase (ER) domain-containing protein</fullName>
    </recommendedName>
</protein>
<dbReference type="OMA" id="SGGCGIF"/>
<dbReference type="SUPFAM" id="SSF50129">
    <property type="entry name" value="GroES-like"/>
    <property type="match status" value="1"/>
</dbReference>
<feature type="domain" description="Enoyl reductase (ER)" evidence="1">
    <location>
        <begin position="12"/>
        <end position="329"/>
    </location>
</feature>
<dbReference type="EMBL" id="OVEO01000004">
    <property type="protein sequence ID" value="SPQ95592.1"/>
    <property type="molecule type" value="Genomic_DNA"/>
</dbReference>